<name>A0A930YBI9_9ACTN</name>
<reference evidence="3" key="1">
    <citation type="submission" date="2020-11" db="EMBL/GenBank/DDBJ databases">
        <title>Nocardioides sp. CBS4Y-1, whole genome shotgun sequence.</title>
        <authorList>
            <person name="Tuo L."/>
        </authorList>
    </citation>
    <scope>NUCLEOTIDE SEQUENCE</scope>
    <source>
        <strain evidence="3">CBS4Y-1</strain>
    </source>
</reference>
<dbReference type="Proteomes" id="UP000656804">
    <property type="component" value="Unassembled WGS sequence"/>
</dbReference>
<dbReference type="AlphaFoldDB" id="A0A930YBI9"/>
<evidence type="ECO:0000313" key="4">
    <source>
        <dbReference type="Proteomes" id="UP000656804"/>
    </source>
</evidence>
<gene>
    <name evidence="3" type="ORF">ISG29_12540</name>
</gene>
<dbReference type="RefSeq" id="WP_194503791.1">
    <property type="nucleotide sequence ID" value="NZ_JADIVZ010000006.1"/>
</dbReference>
<keyword evidence="1" id="KW-0328">Glycosyltransferase</keyword>
<dbReference type="GO" id="GO:0016758">
    <property type="term" value="F:hexosyltransferase activity"/>
    <property type="evidence" value="ECO:0007669"/>
    <property type="project" value="TreeGrafter"/>
</dbReference>
<organism evidence="3 4">
    <name type="scientific">Nocardioides acrostichi</name>
    <dbReference type="NCBI Taxonomy" id="2784339"/>
    <lineage>
        <taxon>Bacteria</taxon>
        <taxon>Bacillati</taxon>
        <taxon>Actinomycetota</taxon>
        <taxon>Actinomycetes</taxon>
        <taxon>Propionibacteriales</taxon>
        <taxon>Nocardioidaceae</taxon>
        <taxon>Nocardioides</taxon>
    </lineage>
</organism>
<evidence type="ECO:0000256" key="2">
    <source>
        <dbReference type="ARBA" id="ARBA00022679"/>
    </source>
</evidence>
<protein>
    <submittedName>
        <fullName evidence="3">WecB/TagA/CpsF family glycosyltransferase</fullName>
    </submittedName>
</protein>
<dbReference type="PANTHER" id="PTHR34136">
    <property type="match status" value="1"/>
</dbReference>
<dbReference type="InterPro" id="IPR004629">
    <property type="entry name" value="WecG_TagA_CpsF"/>
</dbReference>
<dbReference type="NCBIfam" id="TIGR00696">
    <property type="entry name" value="wecG_tagA_cpsF"/>
    <property type="match status" value="1"/>
</dbReference>
<dbReference type="EMBL" id="JADIVZ010000006">
    <property type="protein sequence ID" value="MBF4162518.1"/>
    <property type="molecule type" value="Genomic_DNA"/>
</dbReference>
<dbReference type="PANTHER" id="PTHR34136:SF1">
    <property type="entry name" value="UDP-N-ACETYL-D-MANNOSAMINURONIC ACID TRANSFERASE"/>
    <property type="match status" value="1"/>
</dbReference>
<proteinExistence type="predicted"/>
<accession>A0A930YBI9</accession>
<dbReference type="Pfam" id="PF03808">
    <property type="entry name" value="Glyco_tran_WecG"/>
    <property type="match status" value="1"/>
</dbReference>
<comment type="caution">
    <text evidence="3">The sequence shown here is derived from an EMBL/GenBank/DDBJ whole genome shotgun (WGS) entry which is preliminary data.</text>
</comment>
<sequence length="244" mass="27694">MPGYFCDVPVFVGDPDSAVRLVIDKDAPNTFRLINSGTFYSASSDPAYWTILQARGINLPDGSPLAWYLRRKGYKETQQVRGPWLFEACMDRGQLESVRHFLLGTTDETLEQLAQKLSEKYPDAKIVGTHAPPFGEMTSESRSAQDLLIERTAPDIVWVALGTPKQDREAGRIHERLGVTTVAVGAAFDFSAGTKRPAPNLLIALHLEWLFRLISEPRRLWRRYLIGNSTFLMLMVRDIRKWKR</sequence>
<evidence type="ECO:0000313" key="3">
    <source>
        <dbReference type="EMBL" id="MBF4162518.1"/>
    </source>
</evidence>
<evidence type="ECO:0000256" key="1">
    <source>
        <dbReference type="ARBA" id="ARBA00022676"/>
    </source>
</evidence>
<keyword evidence="2" id="KW-0808">Transferase</keyword>
<keyword evidence="4" id="KW-1185">Reference proteome</keyword>
<dbReference type="CDD" id="cd06533">
    <property type="entry name" value="Glyco_transf_WecG_TagA"/>
    <property type="match status" value="1"/>
</dbReference>